<dbReference type="RefSeq" id="WP_153525392.1">
    <property type="nucleotide sequence ID" value="NZ_JBEPDZ010000025.1"/>
</dbReference>
<gene>
    <name evidence="1" type="ORF">FF041_28050</name>
</gene>
<keyword evidence="2" id="KW-1185">Reference proteome</keyword>
<evidence type="ECO:0000313" key="1">
    <source>
        <dbReference type="EMBL" id="MQT03884.1"/>
    </source>
</evidence>
<dbReference type="AlphaFoldDB" id="A0A646KNI9"/>
<proteinExistence type="predicted"/>
<organism evidence="1 2">
    <name type="scientific">Streptomyces jumonjinensis</name>
    <dbReference type="NCBI Taxonomy" id="1945"/>
    <lineage>
        <taxon>Bacteria</taxon>
        <taxon>Bacillati</taxon>
        <taxon>Actinomycetota</taxon>
        <taxon>Actinomycetes</taxon>
        <taxon>Kitasatosporales</taxon>
        <taxon>Streptomycetaceae</taxon>
        <taxon>Streptomyces</taxon>
    </lineage>
</organism>
<reference evidence="1 2" key="1">
    <citation type="submission" date="2019-05" db="EMBL/GenBank/DDBJ databases">
        <title>Comparative genomics and metabolomics analyses of clavulanic acid producing Streptomyces species provides insight into specialized metabolism and evolution of beta-lactam biosynthetic gene clusters.</title>
        <authorList>
            <person name="Moore M.A."/>
            <person name="Cruz-Morales P."/>
            <person name="Barona Gomez F."/>
            <person name="Kapil T."/>
        </authorList>
    </citation>
    <scope>NUCLEOTIDE SEQUENCE [LARGE SCALE GENOMIC DNA]</scope>
    <source>
        <strain evidence="1 2">NRRL 5741</strain>
    </source>
</reference>
<accession>A0A646KNI9</accession>
<sequence>MPDIKFDSKIIEDVREALADHALDMFRNRQGRWMAVVELAHVERTEPGPDEDKNPAVKIRIVAIEVAADDYSDERLRELQRGLYRLRTKGGTLDGELHPDVQQARDVLRHGSGLLVGAGSEQS</sequence>
<protein>
    <submittedName>
        <fullName evidence="1">Uncharacterized protein</fullName>
    </submittedName>
</protein>
<dbReference type="EMBL" id="VCLA01000180">
    <property type="protein sequence ID" value="MQT03884.1"/>
    <property type="molecule type" value="Genomic_DNA"/>
</dbReference>
<evidence type="ECO:0000313" key="2">
    <source>
        <dbReference type="Proteomes" id="UP000419138"/>
    </source>
</evidence>
<comment type="caution">
    <text evidence="1">The sequence shown here is derived from an EMBL/GenBank/DDBJ whole genome shotgun (WGS) entry which is preliminary data.</text>
</comment>
<dbReference type="Proteomes" id="UP000419138">
    <property type="component" value="Unassembled WGS sequence"/>
</dbReference>
<dbReference type="OrthoDB" id="4269838at2"/>
<name>A0A646KNI9_STRJU</name>